<accession>F4PUZ3</accession>
<dbReference type="CDD" id="cd21155">
    <property type="entry name" value="PUA_MCTS-1-like"/>
    <property type="match status" value="1"/>
</dbReference>
<evidence type="ECO:0000259" key="3">
    <source>
        <dbReference type="SMART" id="SM00359"/>
    </source>
</evidence>
<keyword evidence="5" id="KW-1185">Reference proteome</keyword>
<dbReference type="PANTHER" id="PTHR22798:SF0">
    <property type="entry name" value="MALIGNANT T-CELL-AMPLIFIED SEQUENCE 1"/>
    <property type="match status" value="1"/>
</dbReference>
<dbReference type="SUPFAM" id="SSF88697">
    <property type="entry name" value="PUA domain-like"/>
    <property type="match status" value="1"/>
</dbReference>
<dbReference type="Proteomes" id="UP000007797">
    <property type="component" value="Unassembled WGS sequence"/>
</dbReference>
<dbReference type="OMA" id="PNIMQRF"/>
<sequence>MFKKLTLKPGSSANSQIANSMQRNIKNSILALYPNLTQYQDEIFPKKVAIVQVKCQNHINIVLINNEIIFFNEREGPYYPTLRFLHKYPDMMPILQVDRGAIKFVLSGANIMCRGLTSPGARIEVDLPANSVVAIMAEGKTHASAVGLTKMSTSDIKSINDGMGVINQHYLGDIGWVIDYITLQCNLIEITSKKSIPAWKKYHHEPYKWMNKLFIHQTKHRSTKLGIRPIITQQTIFSKHPKSIFHPSNQLLF</sequence>
<feature type="domain" description="PUA" evidence="3">
    <location>
        <begin position="93"/>
        <end position="172"/>
    </location>
</feature>
<reference evidence="5" key="1">
    <citation type="journal article" date="2011" name="Genome Res.">
        <title>Phylogeny-wide analysis of social amoeba genomes highlights ancient origins for complex intercellular communication.</title>
        <authorList>
            <person name="Heidel A.J."/>
            <person name="Lawal H.M."/>
            <person name="Felder M."/>
            <person name="Schilde C."/>
            <person name="Helps N.R."/>
            <person name="Tunggal B."/>
            <person name="Rivero F."/>
            <person name="John U."/>
            <person name="Schleicher M."/>
            <person name="Eichinger L."/>
            <person name="Platzer M."/>
            <person name="Noegel A.A."/>
            <person name="Schaap P."/>
            <person name="Gloeckner G."/>
        </authorList>
    </citation>
    <scope>NUCLEOTIDE SEQUENCE [LARGE SCALE GENOMIC DNA]</scope>
    <source>
        <strain evidence="5">SH3</strain>
    </source>
</reference>
<dbReference type="RefSeq" id="XP_004358959.1">
    <property type="nucleotide sequence ID" value="XM_004358902.1"/>
</dbReference>
<dbReference type="Pfam" id="PF17832">
    <property type="entry name" value="Pre-PUA"/>
    <property type="match status" value="1"/>
</dbReference>
<dbReference type="STRING" id="1054147.F4PUZ3"/>
<dbReference type="KEGG" id="dfa:DFA_00984"/>
<dbReference type="GO" id="GO:0005737">
    <property type="term" value="C:cytoplasm"/>
    <property type="evidence" value="ECO:0007669"/>
    <property type="project" value="UniProtKB-SubCell"/>
</dbReference>
<organism evidence="4 5">
    <name type="scientific">Cavenderia fasciculata</name>
    <name type="common">Slime mold</name>
    <name type="synonym">Dictyostelium fasciculatum</name>
    <dbReference type="NCBI Taxonomy" id="261658"/>
    <lineage>
        <taxon>Eukaryota</taxon>
        <taxon>Amoebozoa</taxon>
        <taxon>Evosea</taxon>
        <taxon>Eumycetozoa</taxon>
        <taxon>Dictyostelia</taxon>
        <taxon>Acytosteliales</taxon>
        <taxon>Cavenderiaceae</taxon>
        <taxon>Cavenderia</taxon>
    </lineage>
</organism>
<proteinExistence type="predicted"/>
<dbReference type="GO" id="GO:0001731">
    <property type="term" value="P:formation of translation preinitiation complex"/>
    <property type="evidence" value="ECO:0007669"/>
    <property type="project" value="TreeGrafter"/>
</dbReference>
<keyword evidence="2" id="KW-0963">Cytoplasm</keyword>
<name>F4PUZ3_CACFS</name>
<evidence type="ECO:0000313" key="4">
    <source>
        <dbReference type="EMBL" id="EGG21109.1"/>
    </source>
</evidence>
<dbReference type="InterPro" id="IPR015947">
    <property type="entry name" value="PUA-like_sf"/>
</dbReference>
<dbReference type="InterPro" id="IPR041366">
    <property type="entry name" value="Pre-PUA"/>
</dbReference>
<evidence type="ECO:0000313" key="5">
    <source>
        <dbReference type="Proteomes" id="UP000007797"/>
    </source>
</evidence>
<dbReference type="OrthoDB" id="10249667at2759"/>
<dbReference type="EMBL" id="GL883010">
    <property type="protein sequence ID" value="EGG21109.1"/>
    <property type="molecule type" value="Genomic_DNA"/>
</dbReference>
<dbReference type="InterPro" id="IPR004521">
    <property type="entry name" value="Uncharacterised_CHP00451"/>
</dbReference>
<dbReference type="CDD" id="cd11609">
    <property type="entry name" value="MCT1_N"/>
    <property type="match status" value="1"/>
</dbReference>
<dbReference type="Pfam" id="PF01472">
    <property type="entry name" value="PUA"/>
    <property type="match status" value="1"/>
</dbReference>
<evidence type="ECO:0000256" key="2">
    <source>
        <dbReference type="ARBA" id="ARBA00022490"/>
    </source>
</evidence>
<dbReference type="Gene3D" id="3.10.400.20">
    <property type="match status" value="1"/>
</dbReference>
<dbReference type="InterPro" id="IPR002478">
    <property type="entry name" value="PUA"/>
</dbReference>
<dbReference type="InterPro" id="IPR016437">
    <property type="entry name" value="MCT-1/Tma20"/>
</dbReference>
<evidence type="ECO:0000256" key="1">
    <source>
        <dbReference type="ARBA" id="ARBA00004496"/>
    </source>
</evidence>
<dbReference type="PANTHER" id="PTHR22798">
    <property type="entry name" value="MCT-1 PROTEIN"/>
    <property type="match status" value="1"/>
</dbReference>
<protein>
    <recommendedName>
        <fullName evidence="3">PUA domain-containing protein</fullName>
    </recommendedName>
</protein>
<dbReference type="PROSITE" id="PS50890">
    <property type="entry name" value="PUA"/>
    <property type="match status" value="1"/>
</dbReference>
<dbReference type="GeneID" id="14873090"/>
<gene>
    <name evidence="4" type="ORF">DFA_00984</name>
</gene>
<dbReference type="SMART" id="SM00359">
    <property type="entry name" value="PUA"/>
    <property type="match status" value="1"/>
</dbReference>
<dbReference type="NCBIfam" id="TIGR00451">
    <property type="entry name" value="unchar_dom_2"/>
    <property type="match status" value="1"/>
</dbReference>
<comment type="subcellular location">
    <subcellularLocation>
        <location evidence="1">Cytoplasm</location>
    </subcellularLocation>
</comment>
<dbReference type="GO" id="GO:0003723">
    <property type="term" value="F:RNA binding"/>
    <property type="evidence" value="ECO:0007669"/>
    <property type="project" value="InterPro"/>
</dbReference>
<dbReference type="AlphaFoldDB" id="F4PUZ3"/>